<evidence type="ECO:0000313" key="1">
    <source>
        <dbReference type="EMBL" id="OWF32957.1"/>
    </source>
</evidence>
<dbReference type="Gene3D" id="3.30.1240.10">
    <property type="match status" value="1"/>
</dbReference>
<dbReference type="EMBL" id="MXAL01000006">
    <property type="protein sequence ID" value="OWF32957.1"/>
    <property type="molecule type" value="Genomic_DNA"/>
</dbReference>
<dbReference type="RefSeq" id="WP_054643029.1">
    <property type="nucleotide sequence ID" value="NZ_LNUB01000037.1"/>
</dbReference>
<dbReference type="Pfam" id="PF08282">
    <property type="entry name" value="Hydrolase_3"/>
    <property type="match status" value="1"/>
</dbReference>
<evidence type="ECO:0000313" key="2">
    <source>
        <dbReference type="Proteomes" id="UP000196649"/>
    </source>
</evidence>
<dbReference type="NCBIfam" id="TIGR00099">
    <property type="entry name" value="Cof-subfamily"/>
    <property type="match status" value="1"/>
</dbReference>
<dbReference type="InterPro" id="IPR006379">
    <property type="entry name" value="HAD-SF_hydro_IIB"/>
</dbReference>
<dbReference type="SFLD" id="SFLDG01140">
    <property type="entry name" value="C2.B:_Phosphomannomutase_and_P"/>
    <property type="match status" value="1"/>
</dbReference>
<organism evidence="1 2">
    <name type="scientific">Companilactobacillus kimchii</name>
    <dbReference type="NCBI Taxonomy" id="2801452"/>
    <lineage>
        <taxon>Bacteria</taxon>
        <taxon>Bacillati</taxon>
        <taxon>Bacillota</taxon>
        <taxon>Bacilli</taxon>
        <taxon>Lactobacillales</taxon>
        <taxon>Lactobacillaceae</taxon>
        <taxon>Companilactobacillus</taxon>
    </lineage>
</organism>
<gene>
    <name evidence="1" type="ORF">LKACC12383_01447</name>
</gene>
<dbReference type="InterPro" id="IPR023214">
    <property type="entry name" value="HAD_sf"/>
</dbReference>
<reference evidence="1 2" key="1">
    <citation type="submission" date="2017-03" db="EMBL/GenBank/DDBJ databases">
        <title>Genome sequence of Lactobacillus kimchii KACC 12383.</title>
        <authorList>
            <person name="Chun J."/>
        </authorList>
    </citation>
    <scope>NUCLEOTIDE SEQUENCE [LARGE SCALE GENOMIC DNA]</scope>
    <source>
        <strain evidence="1 2">KACC 12383</strain>
    </source>
</reference>
<dbReference type="GO" id="GO:0016791">
    <property type="term" value="F:phosphatase activity"/>
    <property type="evidence" value="ECO:0007669"/>
    <property type="project" value="TreeGrafter"/>
</dbReference>
<comment type="caution">
    <text evidence="1">The sequence shown here is derived from an EMBL/GenBank/DDBJ whole genome shotgun (WGS) entry which is preliminary data.</text>
</comment>
<dbReference type="GO" id="GO:0005829">
    <property type="term" value="C:cytosol"/>
    <property type="evidence" value="ECO:0007669"/>
    <property type="project" value="TreeGrafter"/>
</dbReference>
<dbReference type="Proteomes" id="UP000196649">
    <property type="component" value="Unassembled WGS sequence"/>
</dbReference>
<dbReference type="InterPro" id="IPR036412">
    <property type="entry name" value="HAD-like_sf"/>
</dbReference>
<dbReference type="PANTHER" id="PTHR10000:SF23">
    <property type="entry name" value="5-AMINO-6-(5-PHOSPHO-D-RIBITYLAMINO)URACIL PHOSPHATASE YITU"/>
    <property type="match status" value="1"/>
</dbReference>
<protein>
    <submittedName>
        <fullName evidence="1">Putative phosphatase</fullName>
    </submittedName>
</protein>
<name>A0A210P8Z0_9LACO</name>
<accession>A0A210P8Z0</accession>
<dbReference type="NCBIfam" id="TIGR01484">
    <property type="entry name" value="HAD-SF-IIB"/>
    <property type="match status" value="1"/>
</dbReference>
<sequence>MTKNLVFMDIDDTLVNNHQEISKFTKDTIKQNQPNTIFYVATGRMFTSAKVIADEINAKVVASNGGIFQNGSQIIQSYLGKDNLTNIYHILEEKDLSAFFFSNHQVFYNCSLPKYFKHSTNNRIASPNPDDYLKVDLHLLLQHSDEIINGIIIEDTNIDILESAKKELRDTTDLNVSSSFKNNIELIPDNVSKATAIHQIQNEYNITPENTFTFGDGENDIEMFNTSKYSVAMGNASDFVKSHANFITDSYLNDGIAKFLQEHLS</sequence>
<dbReference type="SFLD" id="SFLDS00003">
    <property type="entry name" value="Haloacid_Dehalogenase"/>
    <property type="match status" value="1"/>
</dbReference>
<dbReference type="AlphaFoldDB" id="A0A210P8Z0"/>
<dbReference type="InterPro" id="IPR000150">
    <property type="entry name" value="Cof"/>
</dbReference>
<dbReference type="GO" id="GO:0000287">
    <property type="term" value="F:magnesium ion binding"/>
    <property type="evidence" value="ECO:0007669"/>
    <property type="project" value="TreeGrafter"/>
</dbReference>
<dbReference type="Gene3D" id="3.40.50.1000">
    <property type="entry name" value="HAD superfamily/HAD-like"/>
    <property type="match status" value="1"/>
</dbReference>
<proteinExistence type="predicted"/>
<dbReference type="SUPFAM" id="SSF56784">
    <property type="entry name" value="HAD-like"/>
    <property type="match status" value="1"/>
</dbReference>
<dbReference type="PANTHER" id="PTHR10000">
    <property type="entry name" value="PHOSPHOSERINE PHOSPHATASE"/>
    <property type="match status" value="1"/>
</dbReference>